<evidence type="ECO:0000256" key="6">
    <source>
        <dbReference type="ARBA" id="ARBA00023136"/>
    </source>
</evidence>
<dbReference type="Pfam" id="PF00057">
    <property type="entry name" value="Ldl_recept_a"/>
    <property type="match status" value="4"/>
</dbReference>
<dbReference type="InterPro" id="IPR002172">
    <property type="entry name" value="LDrepeatLR_classA_rpt"/>
</dbReference>
<name>A0AAV2SX63_MEGNR</name>
<evidence type="ECO:0000313" key="11">
    <source>
        <dbReference type="EMBL" id="CAL4248838.1"/>
    </source>
</evidence>
<dbReference type="Gene3D" id="4.10.400.10">
    <property type="entry name" value="Low-density Lipoprotein Receptor"/>
    <property type="match status" value="5"/>
</dbReference>
<dbReference type="AlphaFoldDB" id="A0AAV2SX63"/>
<keyword evidence="6" id="KW-0472">Membrane</keyword>
<evidence type="ECO:0000256" key="2">
    <source>
        <dbReference type="ARBA" id="ARBA00004308"/>
    </source>
</evidence>
<dbReference type="InterPro" id="IPR050685">
    <property type="entry name" value="LDLR"/>
</dbReference>
<keyword evidence="3" id="KW-0812">Transmembrane</keyword>
<proteinExistence type="predicted"/>
<dbReference type="InterPro" id="IPR036055">
    <property type="entry name" value="LDL_receptor-like_sf"/>
</dbReference>
<keyword evidence="12" id="KW-1185">Reference proteome</keyword>
<evidence type="ECO:0000256" key="3">
    <source>
        <dbReference type="ARBA" id="ARBA00022692"/>
    </source>
</evidence>
<evidence type="ECO:0000256" key="4">
    <source>
        <dbReference type="ARBA" id="ARBA00022737"/>
    </source>
</evidence>
<keyword evidence="4" id="KW-0677">Repeat</keyword>
<dbReference type="FunFam" id="4.10.400.10:FF:000065">
    <property type="entry name" value="Transmembrane protease serine 7"/>
    <property type="match status" value="1"/>
</dbReference>
<feature type="disulfide bond" evidence="9">
    <location>
        <begin position="59"/>
        <end position="74"/>
    </location>
</feature>
<evidence type="ECO:0000256" key="7">
    <source>
        <dbReference type="ARBA" id="ARBA00023157"/>
    </source>
</evidence>
<keyword evidence="7 9" id="KW-1015">Disulfide bond</keyword>
<dbReference type="SUPFAM" id="SSF57424">
    <property type="entry name" value="LDL receptor-like module"/>
    <property type="match status" value="4"/>
</dbReference>
<protein>
    <submittedName>
        <fullName evidence="11">Uncharacterized protein</fullName>
    </submittedName>
</protein>
<accession>A0AAV2SX63</accession>
<evidence type="ECO:0000256" key="10">
    <source>
        <dbReference type="SAM" id="MobiDB-lite"/>
    </source>
</evidence>
<organism evidence="11 12">
    <name type="scientific">Meganyctiphanes norvegica</name>
    <name type="common">Northern krill</name>
    <name type="synonym">Thysanopoda norvegica</name>
    <dbReference type="NCBI Taxonomy" id="48144"/>
    <lineage>
        <taxon>Eukaryota</taxon>
        <taxon>Metazoa</taxon>
        <taxon>Ecdysozoa</taxon>
        <taxon>Arthropoda</taxon>
        <taxon>Crustacea</taxon>
        <taxon>Multicrustacea</taxon>
        <taxon>Malacostraca</taxon>
        <taxon>Eumalacostraca</taxon>
        <taxon>Eucarida</taxon>
        <taxon>Euphausiacea</taxon>
        <taxon>Euphausiidae</taxon>
        <taxon>Meganyctiphanes</taxon>
    </lineage>
</organism>
<feature type="region of interest" description="Disordered" evidence="10">
    <location>
        <begin position="264"/>
        <end position="294"/>
    </location>
</feature>
<comment type="caution">
    <text evidence="11">The sequence shown here is derived from an EMBL/GenBank/DDBJ whole genome shotgun (WGS) entry which is preliminary data.</text>
</comment>
<evidence type="ECO:0000256" key="9">
    <source>
        <dbReference type="PROSITE-ProRule" id="PRU00124"/>
    </source>
</evidence>
<dbReference type="PROSITE" id="PS50068">
    <property type="entry name" value="LDLRA_2"/>
    <property type="match status" value="6"/>
</dbReference>
<reference evidence="11 12" key="1">
    <citation type="submission" date="2024-05" db="EMBL/GenBank/DDBJ databases">
        <authorList>
            <person name="Wallberg A."/>
        </authorList>
    </citation>
    <scope>NUCLEOTIDE SEQUENCE [LARGE SCALE GENOMIC DNA]</scope>
</reference>
<gene>
    <name evidence="11" type="ORF">MNOR_LOCUS41489</name>
</gene>
<dbReference type="Proteomes" id="UP001497623">
    <property type="component" value="Unassembled WGS sequence"/>
</dbReference>
<dbReference type="InterPro" id="IPR023415">
    <property type="entry name" value="LDLR_class-A_CS"/>
</dbReference>
<dbReference type="CDD" id="cd00112">
    <property type="entry name" value="LDLa"/>
    <property type="match status" value="5"/>
</dbReference>
<dbReference type="SMART" id="SM00192">
    <property type="entry name" value="LDLa"/>
    <property type="match status" value="6"/>
</dbReference>
<feature type="disulfide bond" evidence="9">
    <location>
        <begin position="128"/>
        <end position="146"/>
    </location>
</feature>
<feature type="disulfide bond" evidence="9">
    <location>
        <begin position="140"/>
        <end position="155"/>
    </location>
</feature>
<feature type="disulfide bond" evidence="9">
    <location>
        <begin position="229"/>
        <end position="244"/>
    </location>
</feature>
<dbReference type="EMBL" id="CAXKWB010154974">
    <property type="protein sequence ID" value="CAL4248838.1"/>
    <property type="molecule type" value="Genomic_DNA"/>
</dbReference>
<feature type="non-terminal residue" evidence="11">
    <location>
        <position position="1"/>
    </location>
</feature>
<dbReference type="GO" id="GO:0005886">
    <property type="term" value="C:plasma membrane"/>
    <property type="evidence" value="ECO:0007669"/>
    <property type="project" value="TreeGrafter"/>
</dbReference>
<evidence type="ECO:0000256" key="8">
    <source>
        <dbReference type="ARBA" id="ARBA00023180"/>
    </source>
</evidence>
<dbReference type="PRINTS" id="PR00261">
    <property type="entry name" value="LDLRECEPTOR"/>
</dbReference>
<dbReference type="PANTHER" id="PTHR24270">
    <property type="entry name" value="LOW-DENSITY LIPOPROTEIN RECEPTOR-RELATED"/>
    <property type="match status" value="1"/>
</dbReference>
<comment type="subcellular location">
    <subcellularLocation>
        <location evidence="2">Endomembrane system</location>
    </subcellularLocation>
    <subcellularLocation>
        <location evidence="1">Membrane</location>
        <topology evidence="1">Single-pass membrane protein</topology>
    </subcellularLocation>
</comment>
<dbReference type="PROSITE" id="PS01209">
    <property type="entry name" value="LDLRA_1"/>
    <property type="match status" value="1"/>
</dbReference>
<feature type="compositionally biased region" description="Acidic residues" evidence="10">
    <location>
        <begin position="268"/>
        <end position="279"/>
    </location>
</feature>
<feature type="disulfide bond" evidence="9">
    <location>
        <begin position="172"/>
        <end position="184"/>
    </location>
</feature>
<feature type="disulfide bond" evidence="9">
    <location>
        <begin position="191"/>
        <end position="206"/>
    </location>
</feature>
<comment type="caution">
    <text evidence="9">Lacks conserved residue(s) required for the propagation of feature annotation.</text>
</comment>
<sequence>YRCRSGKCIPNDRICDGKFMDCEEGEDEDLGYCSRNHRCPATLPFKCDYGICIPERMMCDGSFNCLDASDELLCAKTACPADRSFKCNNGQCIEMAKVCNGIQDGCPDGSDEKNCTNMPCPPERNFKCNNGECIDRRLICDTHNDCQDNTDELICQTSTERMPVSSTPATSCPPDKFDCKNGGCIDLDKVCDGRKHCANAQDERKCKEFPCPSDRSFRCDDGKTCATPCDGFTNCKDKSDESSCSDSEKTETEIEIEPGTKVDLQDEKELEETSDPELEPEFKIKSTKATMPELDTELEPELKMKSTKATMTELDPELEPELKIKTTKATMPKDEPEETELENIDSILNEPEASEGKPNSVVEDDDKPVQGATKEKGSNNAARNIHGFTFNKFILLLLTCCFVTMS</sequence>
<feature type="region of interest" description="Disordered" evidence="10">
    <location>
        <begin position="310"/>
        <end position="379"/>
    </location>
</feature>
<keyword evidence="8" id="KW-0325">Glycoprotein</keyword>
<keyword evidence="5" id="KW-1133">Transmembrane helix</keyword>
<dbReference type="GO" id="GO:0016192">
    <property type="term" value="P:vesicle-mediated transport"/>
    <property type="evidence" value="ECO:0007669"/>
    <property type="project" value="UniProtKB-ARBA"/>
</dbReference>
<dbReference type="GO" id="GO:0012505">
    <property type="term" value="C:endomembrane system"/>
    <property type="evidence" value="ECO:0007669"/>
    <property type="project" value="UniProtKB-SubCell"/>
</dbReference>
<feature type="disulfide bond" evidence="9">
    <location>
        <begin position="47"/>
        <end position="65"/>
    </location>
</feature>
<feature type="disulfide bond" evidence="9">
    <location>
        <begin position="179"/>
        <end position="197"/>
    </location>
</feature>
<evidence type="ECO:0000256" key="1">
    <source>
        <dbReference type="ARBA" id="ARBA00004167"/>
    </source>
</evidence>
<evidence type="ECO:0000256" key="5">
    <source>
        <dbReference type="ARBA" id="ARBA00022989"/>
    </source>
</evidence>
<evidence type="ECO:0000313" key="12">
    <source>
        <dbReference type="Proteomes" id="UP001497623"/>
    </source>
</evidence>